<dbReference type="PROSITE" id="PS01091">
    <property type="entry name" value="TATD_3"/>
    <property type="match status" value="1"/>
</dbReference>
<keyword evidence="1 3" id="KW-0479">Metal-binding</keyword>
<dbReference type="PROSITE" id="PS01137">
    <property type="entry name" value="TATD_1"/>
    <property type="match status" value="1"/>
</dbReference>
<feature type="binding site" evidence="3">
    <location>
        <position position="95"/>
    </location>
    <ligand>
        <name>a divalent metal cation</name>
        <dbReference type="ChEBI" id="CHEBI:60240"/>
        <label>1</label>
    </ligand>
</feature>
<dbReference type="GO" id="GO:0046872">
    <property type="term" value="F:metal ion binding"/>
    <property type="evidence" value="ECO:0007669"/>
    <property type="project" value="UniProtKB-KW"/>
</dbReference>
<protein>
    <submittedName>
        <fullName evidence="4">TatD family hydrolase</fullName>
    </submittedName>
</protein>
<comment type="caution">
    <text evidence="4">The sequence shown here is derived from an EMBL/GenBank/DDBJ whole genome shotgun (WGS) entry which is preliminary data.</text>
</comment>
<dbReference type="PANTHER" id="PTHR46124:SF2">
    <property type="entry name" value="D-AMINOACYL-TRNA DEACYLASE"/>
    <property type="match status" value="1"/>
</dbReference>
<evidence type="ECO:0000313" key="4">
    <source>
        <dbReference type="EMBL" id="MBO8430797.1"/>
    </source>
</evidence>
<dbReference type="SUPFAM" id="SSF51556">
    <property type="entry name" value="Metallo-dependent hydrolases"/>
    <property type="match status" value="1"/>
</dbReference>
<proteinExistence type="predicted"/>
<name>A0A9D9DP93_9BACT</name>
<dbReference type="EMBL" id="JADIND010000113">
    <property type="protein sequence ID" value="MBO8430797.1"/>
    <property type="molecule type" value="Genomic_DNA"/>
</dbReference>
<dbReference type="Proteomes" id="UP000823632">
    <property type="component" value="Unassembled WGS sequence"/>
</dbReference>
<evidence type="ECO:0000313" key="5">
    <source>
        <dbReference type="Proteomes" id="UP000823632"/>
    </source>
</evidence>
<dbReference type="GO" id="GO:0016788">
    <property type="term" value="F:hydrolase activity, acting on ester bonds"/>
    <property type="evidence" value="ECO:0007669"/>
    <property type="project" value="InterPro"/>
</dbReference>
<feature type="binding site" evidence="3">
    <location>
        <position position="10"/>
    </location>
    <ligand>
        <name>a divalent metal cation</name>
        <dbReference type="ChEBI" id="CHEBI:60240"/>
        <label>1</label>
    </ligand>
</feature>
<dbReference type="GO" id="GO:0004536">
    <property type="term" value="F:DNA nuclease activity"/>
    <property type="evidence" value="ECO:0007669"/>
    <property type="project" value="InterPro"/>
</dbReference>
<dbReference type="CDD" id="cd01310">
    <property type="entry name" value="TatD_DNAse"/>
    <property type="match status" value="1"/>
</dbReference>
<keyword evidence="2 4" id="KW-0378">Hydrolase</keyword>
<dbReference type="Gene3D" id="3.20.20.140">
    <property type="entry name" value="Metal-dependent hydrolases"/>
    <property type="match status" value="1"/>
</dbReference>
<evidence type="ECO:0000256" key="3">
    <source>
        <dbReference type="PIRSR" id="PIRSR005902-1"/>
    </source>
</evidence>
<dbReference type="PANTHER" id="PTHR46124">
    <property type="entry name" value="D-AMINOACYL-TRNA DEACYLASE"/>
    <property type="match status" value="1"/>
</dbReference>
<dbReference type="InterPro" id="IPR032466">
    <property type="entry name" value="Metal_Hydrolase"/>
</dbReference>
<feature type="binding site" evidence="3">
    <location>
        <position position="205"/>
    </location>
    <ligand>
        <name>a divalent metal cation</name>
        <dbReference type="ChEBI" id="CHEBI:60240"/>
        <label>1</label>
    </ligand>
</feature>
<sequence>MNETYLIDTHSHVDMLEGMTPDEAIKNAKENGVEKIIVPCAAAGDIDKIYNLVNSHDELYGLLGVHPSEVKDWDDTLIDKISRYSMSPKIVGIGEIGLDYYWDKSFNDLQKSVFIKQIKLANSLHLPICVHDREAHKDTYDILKEYNKSSIVVMHCFSGSVEFARECIKEGWYLALGGVVTFKNAVKMKEVAVEIPLDRLLLETDAPYLTPVPFRGKQNQPAYVRFVAEEIAKLRGISFEELAGVTSENARKVFAL</sequence>
<reference evidence="4" key="2">
    <citation type="journal article" date="2021" name="PeerJ">
        <title>Extensive microbial diversity within the chicken gut microbiome revealed by metagenomics and culture.</title>
        <authorList>
            <person name="Gilroy R."/>
            <person name="Ravi A."/>
            <person name="Getino M."/>
            <person name="Pursley I."/>
            <person name="Horton D.L."/>
            <person name="Alikhan N.F."/>
            <person name="Baker D."/>
            <person name="Gharbi K."/>
            <person name="Hall N."/>
            <person name="Watson M."/>
            <person name="Adriaenssens E.M."/>
            <person name="Foster-Nyarko E."/>
            <person name="Jarju S."/>
            <person name="Secka A."/>
            <person name="Antonio M."/>
            <person name="Oren A."/>
            <person name="Chaudhuri R.R."/>
            <person name="La Ragione R."/>
            <person name="Hildebrand F."/>
            <person name="Pallen M.J."/>
        </authorList>
    </citation>
    <scope>NUCLEOTIDE SEQUENCE</scope>
    <source>
        <strain evidence="4">10192</strain>
    </source>
</reference>
<dbReference type="Pfam" id="PF01026">
    <property type="entry name" value="TatD_DNase"/>
    <property type="match status" value="1"/>
</dbReference>
<evidence type="ECO:0000256" key="2">
    <source>
        <dbReference type="ARBA" id="ARBA00022801"/>
    </source>
</evidence>
<dbReference type="InterPro" id="IPR015991">
    <property type="entry name" value="TatD/YcfH-like"/>
</dbReference>
<dbReference type="NCBIfam" id="TIGR00010">
    <property type="entry name" value="YchF/TatD family DNA exonuclease"/>
    <property type="match status" value="1"/>
</dbReference>
<dbReference type="InterPro" id="IPR018228">
    <property type="entry name" value="DNase_TatD-rel_CS"/>
</dbReference>
<gene>
    <name evidence="4" type="ORF">IAC76_05365</name>
</gene>
<feature type="binding site" evidence="3">
    <location>
        <position position="131"/>
    </location>
    <ligand>
        <name>a divalent metal cation</name>
        <dbReference type="ChEBI" id="CHEBI:60240"/>
        <label>2</label>
    </ligand>
</feature>
<feature type="binding site" evidence="3">
    <location>
        <position position="155"/>
    </location>
    <ligand>
        <name>a divalent metal cation</name>
        <dbReference type="ChEBI" id="CHEBI:60240"/>
        <label>2</label>
    </ligand>
</feature>
<dbReference type="FunFam" id="3.20.20.140:FF:000005">
    <property type="entry name" value="TatD family hydrolase"/>
    <property type="match status" value="1"/>
</dbReference>
<dbReference type="InterPro" id="IPR001130">
    <property type="entry name" value="TatD-like"/>
</dbReference>
<accession>A0A9D9DP93</accession>
<organism evidence="4 5">
    <name type="scientific">Candidatus Scatousia excrementipullorum</name>
    <dbReference type="NCBI Taxonomy" id="2840936"/>
    <lineage>
        <taxon>Bacteria</taxon>
        <taxon>Candidatus Scatousia</taxon>
    </lineage>
</organism>
<reference evidence="4" key="1">
    <citation type="submission" date="2020-10" db="EMBL/GenBank/DDBJ databases">
        <authorList>
            <person name="Gilroy R."/>
        </authorList>
    </citation>
    <scope>NUCLEOTIDE SEQUENCE</scope>
    <source>
        <strain evidence="4">10192</strain>
    </source>
</reference>
<evidence type="ECO:0000256" key="1">
    <source>
        <dbReference type="ARBA" id="ARBA00022723"/>
    </source>
</evidence>
<dbReference type="AlphaFoldDB" id="A0A9D9DP93"/>
<feature type="binding site" evidence="3">
    <location>
        <position position="12"/>
    </location>
    <ligand>
        <name>a divalent metal cation</name>
        <dbReference type="ChEBI" id="CHEBI:60240"/>
        <label>1</label>
    </ligand>
</feature>
<dbReference type="PIRSF" id="PIRSF005902">
    <property type="entry name" value="DNase_TatD"/>
    <property type="match status" value="1"/>
</dbReference>